<evidence type="ECO:0000256" key="1">
    <source>
        <dbReference type="SAM" id="MobiDB-lite"/>
    </source>
</evidence>
<reference evidence="2" key="2">
    <citation type="submission" date="2023-05" db="EMBL/GenBank/DDBJ databases">
        <authorList>
            <consortium name="Lawrence Berkeley National Laboratory"/>
            <person name="Steindorff A."/>
            <person name="Hensen N."/>
            <person name="Bonometti L."/>
            <person name="Westerberg I."/>
            <person name="Brannstrom I.O."/>
            <person name="Guillou S."/>
            <person name="Cros-Aarteil S."/>
            <person name="Calhoun S."/>
            <person name="Haridas S."/>
            <person name="Kuo A."/>
            <person name="Mondo S."/>
            <person name="Pangilinan J."/>
            <person name="Riley R."/>
            <person name="Labutti K."/>
            <person name="Andreopoulos B."/>
            <person name="Lipzen A."/>
            <person name="Chen C."/>
            <person name="Yanf M."/>
            <person name="Daum C."/>
            <person name="Ng V."/>
            <person name="Clum A."/>
            <person name="Ohm R."/>
            <person name="Martin F."/>
            <person name="Silar P."/>
            <person name="Natvig D."/>
            <person name="Lalanne C."/>
            <person name="Gautier V."/>
            <person name="Ament-Velasquez S.L."/>
            <person name="Kruys A."/>
            <person name="Hutchinson M.I."/>
            <person name="Powell A.J."/>
            <person name="Barry K."/>
            <person name="Miller A.N."/>
            <person name="Grigoriev I.V."/>
            <person name="Debuchy R."/>
            <person name="Gladieux P."/>
            <person name="Thoren M.H."/>
            <person name="Johannesson H."/>
        </authorList>
    </citation>
    <scope>NUCLEOTIDE SEQUENCE</scope>
    <source>
        <strain evidence="2">CBS 532.94</strain>
    </source>
</reference>
<name>A0AAN7CAT0_9PEZI</name>
<dbReference type="Proteomes" id="UP001303760">
    <property type="component" value="Unassembled WGS sequence"/>
</dbReference>
<evidence type="ECO:0000313" key="2">
    <source>
        <dbReference type="EMBL" id="KAK4238515.1"/>
    </source>
</evidence>
<sequence>MDNQRNEGYVDPNIPAAGTAARPPAQKNPDAVYSSASTEPSSGHTNPQGSASVARGEQVGRTVRGVFAGIHGAGESLRGGLNAAVDKAFGTEEGLQKDDAIARKGEREMKAAGFTKSS</sequence>
<proteinExistence type="predicted"/>
<gene>
    <name evidence="2" type="ORF">C8A03DRAFT_33450</name>
</gene>
<organism evidence="2 3">
    <name type="scientific">Achaetomium macrosporum</name>
    <dbReference type="NCBI Taxonomy" id="79813"/>
    <lineage>
        <taxon>Eukaryota</taxon>
        <taxon>Fungi</taxon>
        <taxon>Dikarya</taxon>
        <taxon>Ascomycota</taxon>
        <taxon>Pezizomycotina</taxon>
        <taxon>Sordariomycetes</taxon>
        <taxon>Sordariomycetidae</taxon>
        <taxon>Sordariales</taxon>
        <taxon>Chaetomiaceae</taxon>
        <taxon>Achaetomium</taxon>
    </lineage>
</organism>
<feature type="region of interest" description="Disordered" evidence="1">
    <location>
        <begin position="1"/>
        <end position="57"/>
    </location>
</feature>
<accession>A0AAN7CAT0</accession>
<dbReference type="AlphaFoldDB" id="A0AAN7CAT0"/>
<reference evidence="2" key="1">
    <citation type="journal article" date="2023" name="Mol. Phylogenet. Evol.">
        <title>Genome-scale phylogeny and comparative genomics of the fungal order Sordariales.</title>
        <authorList>
            <person name="Hensen N."/>
            <person name="Bonometti L."/>
            <person name="Westerberg I."/>
            <person name="Brannstrom I.O."/>
            <person name="Guillou S."/>
            <person name="Cros-Aarteil S."/>
            <person name="Calhoun S."/>
            <person name="Haridas S."/>
            <person name="Kuo A."/>
            <person name="Mondo S."/>
            <person name="Pangilinan J."/>
            <person name="Riley R."/>
            <person name="LaButti K."/>
            <person name="Andreopoulos B."/>
            <person name="Lipzen A."/>
            <person name="Chen C."/>
            <person name="Yan M."/>
            <person name="Daum C."/>
            <person name="Ng V."/>
            <person name="Clum A."/>
            <person name="Steindorff A."/>
            <person name="Ohm R.A."/>
            <person name="Martin F."/>
            <person name="Silar P."/>
            <person name="Natvig D.O."/>
            <person name="Lalanne C."/>
            <person name="Gautier V."/>
            <person name="Ament-Velasquez S.L."/>
            <person name="Kruys A."/>
            <person name="Hutchinson M.I."/>
            <person name="Powell A.J."/>
            <person name="Barry K."/>
            <person name="Miller A.N."/>
            <person name="Grigoriev I.V."/>
            <person name="Debuchy R."/>
            <person name="Gladieux P."/>
            <person name="Hiltunen Thoren M."/>
            <person name="Johannesson H."/>
        </authorList>
    </citation>
    <scope>NUCLEOTIDE SEQUENCE</scope>
    <source>
        <strain evidence="2">CBS 532.94</strain>
    </source>
</reference>
<comment type="caution">
    <text evidence="2">The sequence shown here is derived from an EMBL/GenBank/DDBJ whole genome shotgun (WGS) entry which is preliminary data.</text>
</comment>
<protein>
    <submittedName>
        <fullName evidence="2">Uncharacterized protein</fullName>
    </submittedName>
</protein>
<keyword evidence="3" id="KW-1185">Reference proteome</keyword>
<evidence type="ECO:0000313" key="3">
    <source>
        <dbReference type="Proteomes" id="UP001303760"/>
    </source>
</evidence>
<dbReference type="EMBL" id="MU860092">
    <property type="protein sequence ID" value="KAK4238515.1"/>
    <property type="molecule type" value="Genomic_DNA"/>
</dbReference>
<feature type="compositionally biased region" description="Polar residues" evidence="1">
    <location>
        <begin position="34"/>
        <end position="51"/>
    </location>
</feature>